<name>A0A809ZUZ7_9BRAD</name>
<organism evidence="1">
    <name type="scientific">Bradyrhizobium diazoefficiens</name>
    <dbReference type="NCBI Taxonomy" id="1355477"/>
    <lineage>
        <taxon>Bacteria</taxon>
        <taxon>Pseudomonadati</taxon>
        <taxon>Pseudomonadota</taxon>
        <taxon>Alphaproteobacteria</taxon>
        <taxon>Hyphomicrobiales</taxon>
        <taxon>Nitrobacteraceae</taxon>
        <taxon>Bradyrhizobium</taxon>
    </lineage>
</organism>
<sequence>MPTIRFLTPADYADMCAIIDKHSSGPGAWCNDKAAPAAQNFRQLAKDHVDLCFGEAMSNFWGYFDDAGKLVAWTLFIRWQDSDNITIRLLIEDPDADLPRADGAVWSEAAVDLVNWGIGYCWTEGVSFFWSRIYAGREANHVSDHPNCMLGQYQKEAVLAVAKGALPPPEYRRVSWSPVDYDTTICKFTDPLPLAQYLEDQNAQTRNAQ</sequence>
<reference evidence="1" key="1">
    <citation type="submission" date="2020-05" db="EMBL/GenBank/DDBJ databases">
        <title>Complete genome sequence of Bradyrhizobium diazoefficiens XF5 isolated from soybean nodule.</title>
        <authorList>
            <person name="Noda R."/>
            <person name="Kakizaki K."/>
            <person name="Minamisawa K."/>
        </authorList>
    </citation>
    <scope>NUCLEOTIDE SEQUENCE</scope>
    <source>
        <strain evidence="1">XF5</strain>
    </source>
</reference>
<dbReference type="RefSeq" id="WP_183117530.1">
    <property type="nucleotide sequence ID" value="NZ_AP022638.1"/>
</dbReference>
<proteinExistence type="predicted"/>
<evidence type="ECO:0000313" key="1">
    <source>
        <dbReference type="EMBL" id="BCE56416.1"/>
    </source>
</evidence>
<gene>
    <name evidence="1" type="ORF">XF5B_39280</name>
</gene>
<protein>
    <submittedName>
        <fullName evidence="1">Uncharacterized protein</fullName>
    </submittedName>
</protein>
<dbReference type="AlphaFoldDB" id="A0A809ZUZ7"/>
<dbReference type="EMBL" id="AP023095">
    <property type="protein sequence ID" value="BCE56416.1"/>
    <property type="molecule type" value="Genomic_DNA"/>
</dbReference>
<accession>A0A809ZUZ7</accession>